<dbReference type="Proteomes" id="UP000193335">
    <property type="component" value="Unassembled WGS sequence"/>
</dbReference>
<reference evidence="1 2" key="1">
    <citation type="submission" date="2017-03" db="EMBL/GenBank/DDBJ databases">
        <title>Whole genome sequences of fourteen strains of Bradyrhizobium canariense and one strain of Bradyrhizobium japonicum isolated from Lupinus (Papilionoideae: Genisteae) species in Algeria.</title>
        <authorList>
            <person name="Crovadore J."/>
            <person name="Chekireb D."/>
            <person name="Brachmann A."/>
            <person name="Chablais R."/>
            <person name="Cochard B."/>
            <person name="Lefort F."/>
        </authorList>
    </citation>
    <scope>NUCLEOTIDE SEQUENCE [LARGE SCALE GENOMIC DNA]</scope>
    <source>
        <strain evidence="1 2">UBMA197</strain>
    </source>
</reference>
<dbReference type="SUPFAM" id="SSF56784">
    <property type="entry name" value="HAD-like"/>
    <property type="match status" value="1"/>
</dbReference>
<dbReference type="EMBL" id="NAFL01000220">
    <property type="protein sequence ID" value="OSJ35250.1"/>
    <property type="molecule type" value="Genomic_DNA"/>
</dbReference>
<protein>
    <submittedName>
        <fullName evidence="1">Uncharacterized protein</fullName>
    </submittedName>
</protein>
<proteinExistence type="predicted"/>
<dbReference type="InterPro" id="IPR036412">
    <property type="entry name" value="HAD-like_sf"/>
</dbReference>
<name>A0A1Y2JTW3_BRAJP</name>
<organism evidence="1 2">
    <name type="scientific">Bradyrhizobium japonicum</name>
    <dbReference type="NCBI Taxonomy" id="375"/>
    <lineage>
        <taxon>Bacteria</taxon>
        <taxon>Pseudomonadati</taxon>
        <taxon>Pseudomonadota</taxon>
        <taxon>Alphaproteobacteria</taxon>
        <taxon>Hyphomicrobiales</taxon>
        <taxon>Nitrobacteraceae</taxon>
        <taxon>Bradyrhizobium</taxon>
    </lineage>
</organism>
<dbReference type="Gene3D" id="3.40.50.1000">
    <property type="entry name" value="HAD superfamily/HAD-like"/>
    <property type="match status" value="1"/>
</dbReference>
<evidence type="ECO:0000313" key="2">
    <source>
        <dbReference type="Proteomes" id="UP000193335"/>
    </source>
</evidence>
<dbReference type="InterPro" id="IPR023214">
    <property type="entry name" value="HAD_sf"/>
</dbReference>
<evidence type="ECO:0000313" key="1">
    <source>
        <dbReference type="EMBL" id="OSJ35250.1"/>
    </source>
</evidence>
<dbReference type="AlphaFoldDB" id="A0A1Y2JTW3"/>
<gene>
    <name evidence="1" type="ORF">BSZ19_09030</name>
</gene>
<comment type="caution">
    <text evidence="1">The sequence shown here is derived from an EMBL/GenBank/DDBJ whole genome shotgun (WGS) entry which is preliminary data.</text>
</comment>
<sequence>MIKALLLDLGDTLIDSASEKPFPGVEDALGVIETFETADHAPLVVCLVSDYTMPEPRTSRAIAATFAEYLELLDRTGLRRFFEPVEERVTLSTHAGARKPDALVFETAFKRAGVDGGLNQALFITENAEHIAACRKLGMKTLRYGTDFTSWSQAPLLISQDIGAAGFKNSEAVFRPALADRGLKLQSIEDLSPNKLRGTARNLVQLHSPDLGSFNDVHVELPVEVAASLDSAGRITTVHSTPRPDDVAEAILNVQSLAANKQIADGPPDPASPVLPTYRVETDSEGRRILRRRRLTAF</sequence>
<accession>A0A1Y2JTW3</accession>